<feature type="compositionally biased region" description="Basic and acidic residues" evidence="1">
    <location>
        <begin position="1"/>
        <end position="19"/>
    </location>
</feature>
<gene>
    <name evidence="2" type="ORF">Syun_012377</name>
</gene>
<evidence type="ECO:0000256" key="1">
    <source>
        <dbReference type="SAM" id="MobiDB-lite"/>
    </source>
</evidence>
<keyword evidence="3" id="KW-1185">Reference proteome</keyword>
<accession>A0AAP0JZF7</accession>
<sequence>MTIEEHRHGERLAGQRDLHNSSPDGLKARPPHYRHHWALLLVLQTHFVDPKHQDLRHRTVAKKIRTTTIAVAAADIDRESKPISSLPHAKIIAATPSLKSRRHHRCRSVRHPRWQVAALKDACPIDREARHYRRSCSSAPVPPSLDPLPPLPPSLVPPLLVTSGSAKPRPLVPQSLVASSCTSHRCSDHAPPSPAAWSPSRSSPAACWARLRRYIASRPFSFTAIAAVAPLALLD</sequence>
<protein>
    <submittedName>
        <fullName evidence="2">Uncharacterized protein</fullName>
    </submittedName>
</protein>
<evidence type="ECO:0000313" key="3">
    <source>
        <dbReference type="Proteomes" id="UP001420932"/>
    </source>
</evidence>
<organism evidence="2 3">
    <name type="scientific">Stephania yunnanensis</name>
    <dbReference type="NCBI Taxonomy" id="152371"/>
    <lineage>
        <taxon>Eukaryota</taxon>
        <taxon>Viridiplantae</taxon>
        <taxon>Streptophyta</taxon>
        <taxon>Embryophyta</taxon>
        <taxon>Tracheophyta</taxon>
        <taxon>Spermatophyta</taxon>
        <taxon>Magnoliopsida</taxon>
        <taxon>Ranunculales</taxon>
        <taxon>Menispermaceae</taxon>
        <taxon>Menispermoideae</taxon>
        <taxon>Cissampelideae</taxon>
        <taxon>Stephania</taxon>
    </lineage>
</organism>
<dbReference type="Proteomes" id="UP001420932">
    <property type="component" value="Unassembled WGS sequence"/>
</dbReference>
<reference evidence="2 3" key="1">
    <citation type="submission" date="2024-01" db="EMBL/GenBank/DDBJ databases">
        <title>Genome assemblies of Stephania.</title>
        <authorList>
            <person name="Yang L."/>
        </authorList>
    </citation>
    <scope>NUCLEOTIDE SEQUENCE [LARGE SCALE GENOMIC DNA]</scope>
    <source>
        <strain evidence="2">YNDBR</strain>
        <tissue evidence="2">Leaf</tissue>
    </source>
</reference>
<evidence type="ECO:0000313" key="2">
    <source>
        <dbReference type="EMBL" id="KAK9142977.1"/>
    </source>
</evidence>
<dbReference type="EMBL" id="JBBNAF010000005">
    <property type="protein sequence ID" value="KAK9142977.1"/>
    <property type="molecule type" value="Genomic_DNA"/>
</dbReference>
<proteinExistence type="predicted"/>
<feature type="region of interest" description="Disordered" evidence="1">
    <location>
        <begin position="1"/>
        <end position="29"/>
    </location>
</feature>
<dbReference type="AlphaFoldDB" id="A0AAP0JZF7"/>
<comment type="caution">
    <text evidence="2">The sequence shown here is derived from an EMBL/GenBank/DDBJ whole genome shotgun (WGS) entry which is preliminary data.</text>
</comment>
<name>A0AAP0JZF7_9MAGN</name>